<evidence type="ECO:0000313" key="9">
    <source>
        <dbReference type="Proteomes" id="UP000314987"/>
    </source>
</evidence>
<dbReference type="PROSITE" id="PS00518">
    <property type="entry name" value="ZF_RING_1"/>
    <property type="match status" value="1"/>
</dbReference>
<name>A0A4X2JVP9_VOMUR</name>
<dbReference type="AlphaFoldDB" id="A0A4X2JVP9"/>
<dbReference type="Pfam" id="PF05049">
    <property type="entry name" value="IIGP"/>
    <property type="match status" value="1"/>
</dbReference>
<dbReference type="SUPFAM" id="SSF57845">
    <property type="entry name" value="B-box zinc-binding domain"/>
    <property type="match status" value="1"/>
</dbReference>
<sequence length="696" mass="79878">MAARPLPETLLEELTCSICVEHLKDPVSIPCGHSFCRVCITELCDYYKTHVRGSVSCPICKKLFQKENISPNWVLAQLVPNLLNLGLSDKQPEDSKQPADYQLCKRHGEKTFFYCETDEQFLCFVCRELREHSSHVVLPVEDAAQPYKDEIQRQLESLKESKEKIMHLKGNNTFQALLNQIQDNKLRIVSEYQQFREFLDLQEQLLLAQMEELEKDITCKKEQHVNQVSQKISHLEKLISKMEERASQTPSEILKIKKQLEERWEKEQVLTPFTTSQDLEERVCAFTGKIDALEESMRSFKAPWLQLHLQNKTTKKEICHTVEQVLYQLATEIITQSKLKDGQGVISETDMSEILEMLVLGKLKEVSSRLRMKMKTTPLRVAVVGNASLSDSLIHSLHVFTLKANMEALSFPDVFTVPFVAESLPDIETYREPVTTYLKEIDCGHFDVVLIIVSICIESIHTSLAIELHNMGKKVYFISINAHLISAFPDLWFNLENAKLFVWNLERIGISNPQVFLISVMNDISDFATFSSALRAFEDQRRVKAQTLMDYLCHICVDAIERKKTALQGIIGVESLMVALQVTASSGVLAQLRACLSHYRKFFGVDDLSLTNLAQMFGWNIKELQGTTKSWNLQALIKDNQKLAIFTGRKVEVAKLPHQHSYQKLYNQAHDIHNYFLEIVTNDAMTVFQKIWLELS</sequence>
<proteinExistence type="predicted"/>
<reference evidence="9" key="1">
    <citation type="submission" date="2018-12" db="EMBL/GenBank/DDBJ databases">
        <authorList>
            <person name="Yazar S."/>
        </authorList>
    </citation>
    <scope>NUCLEOTIDE SEQUENCE [LARGE SCALE GENOMIC DNA]</scope>
</reference>
<dbReference type="PROSITE" id="PS50089">
    <property type="entry name" value="ZF_RING_2"/>
    <property type="match status" value="1"/>
</dbReference>
<dbReference type="STRING" id="29139.ENSVURP00010001107"/>
<dbReference type="Pfam" id="PF15227">
    <property type="entry name" value="zf-C3HC4_4"/>
    <property type="match status" value="1"/>
</dbReference>
<evidence type="ECO:0000256" key="5">
    <source>
        <dbReference type="SAM" id="Coils"/>
    </source>
</evidence>
<protein>
    <submittedName>
        <fullName evidence="8">Uncharacterized protein</fullName>
    </submittedName>
</protein>
<evidence type="ECO:0000259" key="6">
    <source>
        <dbReference type="PROSITE" id="PS50089"/>
    </source>
</evidence>
<feature type="domain" description="RING-type" evidence="6">
    <location>
        <begin position="16"/>
        <end position="61"/>
    </location>
</feature>
<evidence type="ECO:0000256" key="3">
    <source>
        <dbReference type="ARBA" id="ARBA00022833"/>
    </source>
</evidence>
<dbReference type="Pfam" id="PF00643">
    <property type="entry name" value="zf-B_box"/>
    <property type="match status" value="1"/>
</dbReference>
<keyword evidence="3" id="KW-0862">Zinc</keyword>
<dbReference type="GeneTree" id="ENSGT01030000234669"/>
<organism evidence="8 9">
    <name type="scientific">Vombatus ursinus</name>
    <name type="common">Common wombat</name>
    <dbReference type="NCBI Taxonomy" id="29139"/>
    <lineage>
        <taxon>Eukaryota</taxon>
        <taxon>Metazoa</taxon>
        <taxon>Chordata</taxon>
        <taxon>Craniata</taxon>
        <taxon>Vertebrata</taxon>
        <taxon>Euteleostomi</taxon>
        <taxon>Mammalia</taxon>
        <taxon>Metatheria</taxon>
        <taxon>Diprotodontia</taxon>
        <taxon>Vombatidae</taxon>
        <taxon>Vombatus</taxon>
    </lineage>
</organism>
<dbReference type="GO" id="GO:0008270">
    <property type="term" value="F:zinc ion binding"/>
    <property type="evidence" value="ECO:0007669"/>
    <property type="project" value="UniProtKB-KW"/>
</dbReference>
<reference evidence="8" key="2">
    <citation type="submission" date="2025-08" db="UniProtKB">
        <authorList>
            <consortium name="Ensembl"/>
        </authorList>
    </citation>
    <scope>IDENTIFICATION</scope>
</reference>
<dbReference type="Gene3D" id="3.30.40.10">
    <property type="entry name" value="Zinc/RING finger domain, C3HC4 (zinc finger)"/>
    <property type="match status" value="1"/>
</dbReference>
<dbReference type="SMART" id="SM00184">
    <property type="entry name" value="RING"/>
    <property type="match status" value="1"/>
</dbReference>
<dbReference type="OrthoDB" id="111250at2759"/>
<gene>
    <name evidence="8" type="primary">LOC114053299</name>
</gene>
<evidence type="ECO:0000313" key="8">
    <source>
        <dbReference type="Ensembl" id="ENSVURP00010001107.1"/>
    </source>
</evidence>
<dbReference type="Ensembl" id="ENSVURT00010001277.1">
    <property type="protein sequence ID" value="ENSVURP00010001107.1"/>
    <property type="gene ID" value="ENSVURG00010000962.1"/>
</dbReference>
<feature type="coiled-coil region" evidence="5">
    <location>
        <begin position="196"/>
        <end position="245"/>
    </location>
</feature>
<evidence type="ECO:0000259" key="7">
    <source>
        <dbReference type="PROSITE" id="PS50119"/>
    </source>
</evidence>
<evidence type="ECO:0000256" key="2">
    <source>
        <dbReference type="ARBA" id="ARBA00022771"/>
    </source>
</evidence>
<keyword evidence="9" id="KW-1185">Reference proteome</keyword>
<reference evidence="8" key="3">
    <citation type="submission" date="2025-09" db="UniProtKB">
        <authorList>
            <consortium name="Ensembl"/>
        </authorList>
    </citation>
    <scope>IDENTIFICATION</scope>
</reference>
<evidence type="ECO:0000256" key="1">
    <source>
        <dbReference type="ARBA" id="ARBA00022723"/>
    </source>
</evidence>
<dbReference type="Proteomes" id="UP000314987">
    <property type="component" value="Unassembled WGS sequence"/>
</dbReference>
<dbReference type="OMA" id="LREHSTH"/>
<feature type="domain" description="B box-type" evidence="7">
    <location>
        <begin position="99"/>
        <end position="140"/>
    </location>
</feature>
<dbReference type="SUPFAM" id="SSF57850">
    <property type="entry name" value="RING/U-box"/>
    <property type="match status" value="1"/>
</dbReference>
<dbReference type="PANTHER" id="PTHR24103">
    <property type="entry name" value="E3 UBIQUITIN-PROTEIN LIGASE TRIM"/>
    <property type="match status" value="1"/>
</dbReference>
<dbReference type="RefSeq" id="XP_027732038.1">
    <property type="nucleotide sequence ID" value="XM_027876237.1"/>
</dbReference>
<dbReference type="InterPro" id="IPR017907">
    <property type="entry name" value="Znf_RING_CS"/>
</dbReference>
<dbReference type="Gene3D" id="3.30.160.60">
    <property type="entry name" value="Classic Zinc Finger"/>
    <property type="match status" value="1"/>
</dbReference>
<dbReference type="PROSITE" id="PS50119">
    <property type="entry name" value="ZF_BBOX"/>
    <property type="match status" value="1"/>
</dbReference>
<dbReference type="InterPro" id="IPR000315">
    <property type="entry name" value="Znf_B-box"/>
</dbReference>
<dbReference type="InterPro" id="IPR007743">
    <property type="entry name" value="Immunity-related_GTPase-like"/>
</dbReference>
<dbReference type="GeneID" id="114053299"/>
<dbReference type="InterPro" id="IPR001841">
    <property type="entry name" value="Znf_RING"/>
</dbReference>
<keyword evidence="1" id="KW-0479">Metal-binding</keyword>
<dbReference type="GO" id="GO:0005525">
    <property type="term" value="F:GTP binding"/>
    <property type="evidence" value="ECO:0007669"/>
    <property type="project" value="InterPro"/>
</dbReference>
<evidence type="ECO:0000256" key="4">
    <source>
        <dbReference type="PROSITE-ProRule" id="PRU00024"/>
    </source>
</evidence>
<keyword evidence="5" id="KW-0175">Coiled coil</keyword>
<dbReference type="GO" id="GO:0016020">
    <property type="term" value="C:membrane"/>
    <property type="evidence" value="ECO:0007669"/>
    <property type="project" value="InterPro"/>
</dbReference>
<dbReference type="InterPro" id="IPR050143">
    <property type="entry name" value="TRIM/RBCC"/>
</dbReference>
<keyword evidence="2 4" id="KW-0863">Zinc-finger</keyword>
<dbReference type="SMART" id="SM00336">
    <property type="entry name" value="BBOX"/>
    <property type="match status" value="1"/>
</dbReference>
<accession>A0A4X2JVP9</accession>
<dbReference type="InterPro" id="IPR013083">
    <property type="entry name" value="Znf_RING/FYVE/PHD"/>
</dbReference>